<dbReference type="EMBL" id="CAWUHD010000135">
    <property type="protein sequence ID" value="CAK7234512.1"/>
    <property type="molecule type" value="Genomic_DNA"/>
</dbReference>
<organism evidence="1 2">
    <name type="scientific">Sporothrix eucalyptigena</name>
    <dbReference type="NCBI Taxonomy" id="1812306"/>
    <lineage>
        <taxon>Eukaryota</taxon>
        <taxon>Fungi</taxon>
        <taxon>Dikarya</taxon>
        <taxon>Ascomycota</taxon>
        <taxon>Pezizomycotina</taxon>
        <taxon>Sordariomycetes</taxon>
        <taxon>Sordariomycetidae</taxon>
        <taxon>Ophiostomatales</taxon>
        <taxon>Ophiostomataceae</taxon>
        <taxon>Sporothrix</taxon>
    </lineage>
</organism>
<name>A0ABP0CSE9_9PEZI</name>
<evidence type="ECO:0000313" key="1">
    <source>
        <dbReference type="EMBL" id="CAK7234512.1"/>
    </source>
</evidence>
<comment type="caution">
    <text evidence="1">The sequence shown here is derived from an EMBL/GenBank/DDBJ whole genome shotgun (WGS) entry which is preliminary data.</text>
</comment>
<protein>
    <submittedName>
        <fullName evidence="1">Uncharacterized protein</fullName>
    </submittedName>
</protein>
<accession>A0ABP0CSE9</accession>
<keyword evidence="2" id="KW-1185">Reference proteome</keyword>
<gene>
    <name evidence="1" type="ORF">SEUCBS140593_008967</name>
</gene>
<dbReference type="Proteomes" id="UP001642482">
    <property type="component" value="Unassembled WGS sequence"/>
</dbReference>
<sequence>MAEMTMLLAAIYRKYSTRLHAKQVNATPGITSRFEVFGDETLPTVTEHECWVHFDPID</sequence>
<evidence type="ECO:0000313" key="2">
    <source>
        <dbReference type="Proteomes" id="UP001642482"/>
    </source>
</evidence>
<proteinExistence type="predicted"/>
<reference evidence="1 2" key="1">
    <citation type="submission" date="2024-01" db="EMBL/GenBank/DDBJ databases">
        <authorList>
            <person name="Allen C."/>
            <person name="Tagirdzhanova G."/>
        </authorList>
    </citation>
    <scope>NUCLEOTIDE SEQUENCE [LARGE SCALE GENOMIC DNA]</scope>
</reference>